<gene>
    <name evidence="1" type="ORF">FM037_01810</name>
</gene>
<sequence>MKIIIKVTLCLILFITAPFIGVGYADAQISHVSINEQQFILGGYPKFRLNIVSQDASLDKMQFVVRQTSGEERLMVKPINNFLLLVTGVEDVVDPSATLVIREYRVNKWRDVKVFTLFKGQQLPQELAVKSSATHLSVENRSSKAPSSSYKIATMSQMSTQLPTTQGKKSAQYRDTLIDKSCTLSYTPEMTLWRIGTEHGKEWGISTYGAMIAIFEANPKAFNQGEIGGLRADASLRCPSHGLRDKYSNPKMAKQTFEAL</sequence>
<accession>A0ABX5WSY2</accession>
<reference evidence="1 2" key="1">
    <citation type="submission" date="2019-07" db="EMBL/GenBank/DDBJ databases">
        <title>Shewanella sp. YLB-06 whole genomic sequence.</title>
        <authorList>
            <person name="Yu L."/>
        </authorList>
    </citation>
    <scope>NUCLEOTIDE SEQUENCE [LARGE SCALE GENOMIC DNA]</scope>
    <source>
        <strain evidence="1 2">YLB-06</strain>
    </source>
</reference>
<dbReference type="Proteomes" id="UP000315947">
    <property type="component" value="Chromosome"/>
</dbReference>
<evidence type="ECO:0000313" key="1">
    <source>
        <dbReference type="EMBL" id="QDO82199.1"/>
    </source>
</evidence>
<proteinExistence type="predicted"/>
<evidence type="ECO:0000313" key="2">
    <source>
        <dbReference type="Proteomes" id="UP000315947"/>
    </source>
</evidence>
<organism evidence="1 2">
    <name type="scientific">Shewanella psychropiezotolerans</name>
    <dbReference type="NCBI Taxonomy" id="2593655"/>
    <lineage>
        <taxon>Bacteria</taxon>
        <taxon>Pseudomonadati</taxon>
        <taxon>Pseudomonadota</taxon>
        <taxon>Gammaproteobacteria</taxon>
        <taxon>Alteromonadales</taxon>
        <taxon>Shewanellaceae</taxon>
        <taxon>Shewanella</taxon>
    </lineage>
</organism>
<protein>
    <submittedName>
        <fullName evidence="1">Uncharacterized protein</fullName>
    </submittedName>
</protein>
<dbReference type="EMBL" id="CP041614">
    <property type="protein sequence ID" value="QDO82199.1"/>
    <property type="molecule type" value="Genomic_DNA"/>
</dbReference>
<name>A0ABX5WSY2_9GAMM</name>
<dbReference type="RefSeq" id="WP_144044592.1">
    <property type="nucleotide sequence ID" value="NZ_CP041614.1"/>
</dbReference>
<keyword evidence="2" id="KW-1185">Reference proteome</keyword>